<evidence type="ECO:0000256" key="3">
    <source>
        <dbReference type="ARBA" id="ARBA00023125"/>
    </source>
</evidence>
<keyword evidence="2" id="KW-0805">Transcription regulation</keyword>
<proteinExistence type="inferred from homology"/>
<keyword evidence="6" id="KW-1185">Reference proteome</keyword>
<dbReference type="SUPFAM" id="SSF46785">
    <property type="entry name" value="Winged helix' DNA-binding domain"/>
    <property type="match status" value="1"/>
</dbReference>
<evidence type="ECO:0000313" key="6">
    <source>
        <dbReference type="Proteomes" id="UP000234752"/>
    </source>
</evidence>
<dbReference type="InterPro" id="IPR000847">
    <property type="entry name" value="LysR_HTH_N"/>
</dbReference>
<reference evidence="5 6" key="1">
    <citation type="submission" date="2017-12" db="EMBL/GenBank/DDBJ databases">
        <title>Genomes of bacteria within cyanobacterial aggregates.</title>
        <authorList>
            <person name="Cai H."/>
        </authorList>
    </citation>
    <scope>NUCLEOTIDE SEQUENCE [LARGE SCALE GENOMIC DNA]</scope>
    <source>
        <strain evidence="5 6">TH16</strain>
        <plasmid evidence="5 6">unnamed2</plasmid>
    </source>
</reference>
<geneLocation type="plasmid" evidence="5 6">
    <name>unnamed2</name>
</geneLocation>
<protein>
    <submittedName>
        <fullName evidence="5">LysR family transcriptional regulator</fullName>
    </submittedName>
</protein>
<name>A0A2K9NMC5_9PROT</name>
<sequence>MYARRLIPSTAALIAFEAASRLGGFTAAAQELNQTQGAVSRQVAQLEAMLGVALFTRVRQRVVLTPAGRYFADQARDILGRLGHAAARTIAFDGDGGTLDLAILPTFGARWLIPRMGDFFARHRDVTINFSTRVRPFDPRAEGIDAAIMAAPPTAPGLIGHRFMGEVLLAVASPALLRGRTLAGPADVAALPLLQQETRPDGWDRWFASHGVRRTGDQPLLVFEQFLLVIRAAVAGLGAALVPDFLVRDELAAGELVRLPGGEMTTDGGYHLVYPADREGYGPLVAFREWLLAAAQGLPVLDRTPQ</sequence>
<dbReference type="InterPro" id="IPR036388">
    <property type="entry name" value="WH-like_DNA-bd_sf"/>
</dbReference>
<accession>A0A2K9NMC5</accession>
<dbReference type="EMBL" id="CP025614">
    <property type="protein sequence ID" value="AUN33756.1"/>
    <property type="molecule type" value="Genomic_DNA"/>
</dbReference>
<keyword evidence="3" id="KW-0238">DNA-binding</keyword>
<dbReference type="FunFam" id="1.10.10.10:FF:000001">
    <property type="entry name" value="LysR family transcriptional regulator"/>
    <property type="match status" value="1"/>
</dbReference>
<gene>
    <name evidence="5" type="ORF">C0V82_25415</name>
</gene>
<comment type="similarity">
    <text evidence="1">Belongs to the LysR transcriptional regulatory family.</text>
</comment>
<dbReference type="Proteomes" id="UP000234752">
    <property type="component" value="Plasmid unnamed2"/>
</dbReference>
<dbReference type="AlphaFoldDB" id="A0A2K9NMC5"/>
<dbReference type="PRINTS" id="PR00039">
    <property type="entry name" value="HTHLYSR"/>
</dbReference>
<dbReference type="PROSITE" id="PS50931">
    <property type="entry name" value="HTH_LYSR"/>
    <property type="match status" value="1"/>
</dbReference>
<dbReference type="InterPro" id="IPR005119">
    <property type="entry name" value="LysR_subst-bd"/>
</dbReference>
<dbReference type="GO" id="GO:0003700">
    <property type="term" value="F:DNA-binding transcription factor activity"/>
    <property type="evidence" value="ECO:0007669"/>
    <property type="project" value="InterPro"/>
</dbReference>
<keyword evidence="5" id="KW-0614">Plasmid</keyword>
<dbReference type="PANTHER" id="PTHR30537:SF26">
    <property type="entry name" value="GLYCINE CLEAVAGE SYSTEM TRANSCRIPTIONAL ACTIVATOR"/>
    <property type="match status" value="1"/>
</dbReference>
<dbReference type="RefSeq" id="WP_102115259.1">
    <property type="nucleotide sequence ID" value="NZ_BMGN01000009.1"/>
</dbReference>
<dbReference type="InterPro" id="IPR036390">
    <property type="entry name" value="WH_DNA-bd_sf"/>
</dbReference>
<dbReference type="SUPFAM" id="SSF53850">
    <property type="entry name" value="Periplasmic binding protein-like II"/>
    <property type="match status" value="1"/>
</dbReference>
<dbReference type="GO" id="GO:0043565">
    <property type="term" value="F:sequence-specific DNA binding"/>
    <property type="evidence" value="ECO:0007669"/>
    <property type="project" value="TreeGrafter"/>
</dbReference>
<evidence type="ECO:0000313" key="5">
    <source>
        <dbReference type="EMBL" id="AUN33756.1"/>
    </source>
</evidence>
<dbReference type="Pfam" id="PF03466">
    <property type="entry name" value="LysR_substrate"/>
    <property type="match status" value="1"/>
</dbReference>
<evidence type="ECO:0000256" key="4">
    <source>
        <dbReference type="ARBA" id="ARBA00023163"/>
    </source>
</evidence>
<dbReference type="OrthoDB" id="9794694at2"/>
<dbReference type="KEGG" id="ncb:C0V82_25415"/>
<dbReference type="Gene3D" id="1.10.10.10">
    <property type="entry name" value="Winged helix-like DNA-binding domain superfamily/Winged helix DNA-binding domain"/>
    <property type="match status" value="1"/>
</dbReference>
<keyword evidence="4" id="KW-0804">Transcription</keyword>
<dbReference type="PANTHER" id="PTHR30537">
    <property type="entry name" value="HTH-TYPE TRANSCRIPTIONAL REGULATOR"/>
    <property type="match status" value="1"/>
</dbReference>
<dbReference type="Gene3D" id="3.40.190.10">
    <property type="entry name" value="Periplasmic binding protein-like II"/>
    <property type="match status" value="2"/>
</dbReference>
<dbReference type="InterPro" id="IPR058163">
    <property type="entry name" value="LysR-type_TF_proteobact-type"/>
</dbReference>
<dbReference type="Pfam" id="PF00126">
    <property type="entry name" value="HTH_1"/>
    <property type="match status" value="1"/>
</dbReference>
<dbReference type="GO" id="GO:0006351">
    <property type="term" value="P:DNA-templated transcription"/>
    <property type="evidence" value="ECO:0007669"/>
    <property type="project" value="TreeGrafter"/>
</dbReference>
<evidence type="ECO:0000256" key="1">
    <source>
        <dbReference type="ARBA" id="ARBA00009437"/>
    </source>
</evidence>
<evidence type="ECO:0000256" key="2">
    <source>
        <dbReference type="ARBA" id="ARBA00023015"/>
    </source>
</evidence>
<organism evidence="5 6">
    <name type="scientific">Niveispirillum cyanobacteriorum</name>
    <dbReference type="NCBI Taxonomy" id="1612173"/>
    <lineage>
        <taxon>Bacteria</taxon>
        <taxon>Pseudomonadati</taxon>
        <taxon>Pseudomonadota</taxon>
        <taxon>Alphaproteobacteria</taxon>
        <taxon>Rhodospirillales</taxon>
        <taxon>Azospirillaceae</taxon>
        <taxon>Niveispirillum</taxon>
    </lineage>
</organism>